<dbReference type="AlphaFoldDB" id="A0A1D6KD47"/>
<dbReference type="InterPro" id="IPR006580">
    <property type="entry name" value="Znf_TTF"/>
</dbReference>
<feature type="region of interest" description="Disordered" evidence="1">
    <location>
        <begin position="52"/>
        <end position="79"/>
    </location>
</feature>
<dbReference type="EMBL" id="CM007647">
    <property type="protein sequence ID" value="ONM01161.1"/>
    <property type="molecule type" value="Genomic_DNA"/>
</dbReference>
<dbReference type="ExpressionAtlas" id="A0A1D6KD47">
    <property type="expression patterns" value="baseline"/>
</dbReference>
<feature type="non-terminal residue" evidence="2">
    <location>
        <position position="300"/>
    </location>
</feature>
<organism evidence="2">
    <name type="scientific">Zea mays</name>
    <name type="common">Maize</name>
    <dbReference type="NCBI Taxonomy" id="4577"/>
    <lineage>
        <taxon>Eukaryota</taxon>
        <taxon>Viridiplantae</taxon>
        <taxon>Streptophyta</taxon>
        <taxon>Embryophyta</taxon>
        <taxon>Tracheophyta</taxon>
        <taxon>Spermatophyta</taxon>
        <taxon>Magnoliopsida</taxon>
        <taxon>Liliopsida</taxon>
        <taxon>Poales</taxon>
        <taxon>Poaceae</taxon>
        <taxon>PACMAD clade</taxon>
        <taxon>Panicoideae</taxon>
        <taxon>Andropogonodae</taxon>
        <taxon>Andropogoneae</taxon>
        <taxon>Tripsacinae</taxon>
        <taxon>Zea</taxon>
    </lineage>
</organism>
<evidence type="ECO:0000256" key="1">
    <source>
        <dbReference type="SAM" id="MobiDB-lite"/>
    </source>
</evidence>
<accession>A0A1D6KD47</accession>
<reference evidence="2" key="1">
    <citation type="submission" date="2015-12" db="EMBL/GenBank/DDBJ databases">
        <title>Update maize B73 reference genome by single molecule sequencing technologies.</title>
        <authorList>
            <consortium name="Maize Genome Sequencing Project"/>
            <person name="Ware D."/>
        </authorList>
    </citation>
    <scope>NUCLEOTIDE SEQUENCE [LARGE SCALE GENOMIC DNA]</scope>
    <source>
        <tissue evidence="2">Seedling</tissue>
    </source>
</reference>
<evidence type="ECO:0000313" key="2">
    <source>
        <dbReference type="EMBL" id="ONM01161.1"/>
    </source>
</evidence>
<dbReference type="PANTHER" id="PTHR45749:SF37">
    <property type="entry name" value="OS05G0311600 PROTEIN"/>
    <property type="match status" value="1"/>
</dbReference>
<dbReference type="SMART" id="SM00597">
    <property type="entry name" value="ZnF_TTF"/>
    <property type="match status" value="1"/>
</dbReference>
<dbReference type="PANTHER" id="PTHR45749">
    <property type="match status" value="1"/>
</dbReference>
<name>A0A1D6KD47_MAIZE</name>
<dbReference type="STRING" id="4577.A0A1D6KD47"/>
<gene>
    <name evidence="2" type="ORF">ZEAMMB73_Zm00001d030606</name>
</gene>
<dbReference type="OMA" id="AIDYHIN"/>
<dbReference type="InParanoid" id="A0A1D6KD47"/>
<sequence length="300" mass="34696">MVRMRMRMRMRMEMTEQECERQNREWQKGRTGNEFLIMKRSGDIRSLFEKATKKAASAPLNHATPPVETTVGQQNQEEDRVEVEEIADPSSSPSPSLVSLPMPASNPPVYDINLIPYDPGERLPIENYHVNDQDAIRRAYITKGPCKPYIHDFPYRNIGDAPRRFSLTWLYNHEWLEYSIKKDSAFCFICYLFKKGSGSNAFVVDGWNNWNIGNKALIKHSGSKAHNAAQERYIGFINPKVAIDYHINKWSDEDLRLYKKRLTYSLRCIKFLLHQGLAFCGHDESEDSSNISRGMIGLNR</sequence>
<proteinExistence type="predicted"/>
<protein>
    <submittedName>
        <fullName evidence="2">General transcription factor 2-related zinc finger protein</fullName>
    </submittedName>
</protein>